<feature type="domain" description="PASTA" evidence="3">
    <location>
        <begin position="304"/>
        <end position="376"/>
    </location>
</feature>
<dbReference type="PROSITE" id="PS51178">
    <property type="entry name" value="PASTA"/>
    <property type="match status" value="2"/>
</dbReference>
<keyword evidence="2" id="KW-0472">Membrane</keyword>
<keyword evidence="2" id="KW-0812">Transmembrane</keyword>
<name>A0A1E5H265_9ENTE</name>
<feature type="transmembrane region" description="Helical" evidence="2">
    <location>
        <begin position="143"/>
        <end position="162"/>
    </location>
</feature>
<dbReference type="OrthoDB" id="1641593at2"/>
<comment type="caution">
    <text evidence="4">The sequence shown here is derived from an EMBL/GenBank/DDBJ whole genome shotgun (WGS) entry which is preliminary data.</text>
</comment>
<evidence type="ECO:0000259" key="3">
    <source>
        <dbReference type="PROSITE" id="PS51178"/>
    </source>
</evidence>
<feature type="compositionally biased region" description="Basic and acidic residues" evidence="1">
    <location>
        <begin position="12"/>
        <end position="33"/>
    </location>
</feature>
<feature type="region of interest" description="Disordered" evidence="1">
    <location>
        <begin position="1"/>
        <end position="92"/>
    </location>
</feature>
<sequence>MSDFLSNFSGDNYEKIRQQKDEQKEKQSQSEAKKKTRSGSLSINKDKQSTDRVEAKSEMSYGPKNSKTNVYDTSKKNEEQPKTHSEPENLEELIYTKKRSKKKKYEPKKEPAVAVETVTNQQRNPEEMIETDPTYKKKQIRKFVLIGLGSLAAVLVMYFGYYQMTHVKVPDFEGKELSEVRQWSSENGVKLQVEQKYDFDKAANIIIHQKVKNKKIKKNQELLIDASLGPDPEEPVALPDFKSMKLDEAKGWISKHKADNLAIIEEYSDKVAAGDYLKFEITNKDVKSENYKRKDKAKVYYSKGKEVFEKDISVPDFAGKPKEEAAEWAKKNEISLKVDEADSEKVENGKIISQSIGKDTKVAKKESMSIQVSTGKALVVPDFSNFTVEEAESKANGLQVQVKQVFNDSVPYGRFISQSVEIGKKYTEKDEKPTIQVVYSFGKPYIKDLKDSTLEGDLQKIFYDEYQSKGANITYQVYYIDSTVTKGTVVKMSRYNEFVPTDCVVQIGISKGNLKPEENKNSEKQEQAEN</sequence>
<dbReference type="STRING" id="903983.BCR23_00095"/>
<evidence type="ECO:0000313" key="4">
    <source>
        <dbReference type="EMBL" id="OEG19128.1"/>
    </source>
</evidence>
<feature type="compositionally biased region" description="Basic and acidic residues" evidence="1">
    <location>
        <begin position="44"/>
        <end position="57"/>
    </location>
</feature>
<dbReference type="RefSeq" id="WP_069633471.1">
    <property type="nucleotide sequence ID" value="NZ_JXKZ01000001.1"/>
</dbReference>
<dbReference type="EMBL" id="MIKB01000001">
    <property type="protein sequence ID" value="OEG19128.1"/>
    <property type="molecule type" value="Genomic_DNA"/>
</dbReference>
<feature type="compositionally biased region" description="Polar residues" evidence="1">
    <location>
        <begin position="63"/>
        <end position="72"/>
    </location>
</feature>
<keyword evidence="2" id="KW-1133">Transmembrane helix</keyword>
<gene>
    <name evidence="4" type="ORF">BCR23_00095</name>
</gene>
<reference evidence="5" key="1">
    <citation type="submission" date="2016-09" db="EMBL/GenBank/DDBJ databases">
        <authorList>
            <person name="Gulvik C.A."/>
        </authorList>
    </citation>
    <scope>NUCLEOTIDE SEQUENCE [LARGE SCALE GENOMIC DNA]</scope>
    <source>
        <strain evidence="5">LMG 26306</strain>
    </source>
</reference>
<evidence type="ECO:0000256" key="2">
    <source>
        <dbReference type="SAM" id="Phobius"/>
    </source>
</evidence>
<dbReference type="Gene3D" id="3.30.10.20">
    <property type="match status" value="3"/>
</dbReference>
<dbReference type="Pfam" id="PF03793">
    <property type="entry name" value="PASTA"/>
    <property type="match status" value="3"/>
</dbReference>
<dbReference type="CDD" id="cd06577">
    <property type="entry name" value="PASTA_pknB"/>
    <property type="match status" value="2"/>
</dbReference>
<feature type="compositionally biased region" description="Basic and acidic residues" evidence="1">
    <location>
        <begin position="73"/>
        <end position="87"/>
    </location>
</feature>
<evidence type="ECO:0000256" key="1">
    <source>
        <dbReference type="SAM" id="MobiDB-lite"/>
    </source>
</evidence>
<dbReference type="Proteomes" id="UP000094764">
    <property type="component" value="Unassembled WGS sequence"/>
</dbReference>
<dbReference type="InterPro" id="IPR005543">
    <property type="entry name" value="PASTA_dom"/>
</dbReference>
<keyword evidence="5" id="KW-1185">Reference proteome</keyword>
<protein>
    <submittedName>
        <fullName evidence="4">PASTA domain-containing protein</fullName>
    </submittedName>
</protein>
<accession>A0A1E5H265</accession>
<dbReference type="AlphaFoldDB" id="A0A1E5H265"/>
<feature type="domain" description="PASTA" evidence="3">
    <location>
        <begin position="378"/>
        <end position="443"/>
    </location>
</feature>
<organism evidence="4 5">
    <name type="scientific">Enterococcus quebecensis</name>
    <dbReference type="NCBI Taxonomy" id="903983"/>
    <lineage>
        <taxon>Bacteria</taxon>
        <taxon>Bacillati</taxon>
        <taxon>Bacillota</taxon>
        <taxon>Bacilli</taxon>
        <taxon>Lactobacillales</taxon>
        <taxon>Enterococcaceae</taxon>
        <taxon>Enterococcus</taxon>
    </lineage>
</organism>
<proteinExistence type="predicted"/>
<evidence type="ECO:0000313" key="5">
    <source>
        <dbReference type="Proteomes" id="UP000094764"/>
    </source>
</evidence>
<dbReference type="SMART" id="SM00740">
    <property type="entry name" value="PASTA"/>
    <property type="match status" value="4"/>
</dbReference>
<feature type="compositionally biased region" description="Polar residues" evidence="1">
    <location>
        <begin position="1"/>
        <end position="10"/>
    </location>
</feature>